<dbReference type="GO" id="GO:0005886">
    <property type="term" value="C:plasma membrane"/>
    <property type="evidence" value="ECO:0007669"/>
    <property type="project" value="UniProtKB-SubCell"/>
</dbReference>
<feature type="domain" description="MrpA C-terminal/MbhD" evidence="7">
    <location>
        <begin position="14"/>
        <end position="78"/>
    </location>
</feature>
<dbReference type="Proteomes" id="UP000036406">
    <property type="component" value="Chromosome"/>
</dbReference>
<keyword evidence="3 6" id="KW-0812">Transmembrane</keyword>
<dbReference type="Pfam" id="PF13244">
    <property type="entry name" value="MbhD"/>
    <property type="match status" value="1"/>
</dbReference>
<feature type="transmembrane region" description="Helical" evidence="6">
    <location>
        <begin position="31"/>
        <end position="49"/>
    </location>
</feature>
<evidence type="ECO:0000256" key="3">
    <source>
        <dbReference type="ARBA" id="ARBA00022692"/>
    </source>
</evidence>
<dbReference type="RefSeq" id="WP_048385588.1">
    <property type="nucleotide sequence ID" value="NZ_CP011494.1"/>
</dbReference>
<evidence type="ECO:0000259" key="7">
    <source>
        <dbReference type="Pfam" id="PF13244"/>
    </source>
</evidence>
<evidence type="ECO:0000256" key="6">
    <source>
        <dbReference type="SAM" id="Phobius"/>
    </source>
</evidence>
<keyword evidence="5 6" id="KW-0472">Membrane</keyword>
<dbReference type="KEGG" id="mpq:ABA45_09350"/>
<keyword evidence="2" id="KW-1003">Cell membrane</keyword>
<keyword evidence="9" id="KW-1185">Reference proteome</keyword>
<evidence type="ECO:0000256" key="2">
    <source>
        <dbReference type="ARBA" id="ARBA00022475"/>
    </source>
</evidence>
<accession>A0A0H4I0X7</accession>
<dbReference type="PATRIC" id="fig|330734.3.peg.1966"/>
<dbReference type="STRING" id="330734.ABA45_09350"/>
<reference evidence="8 9" key="1">
    <citation type="submission" date="2015-05" db="EMBL/GenBank/DDBJ databases">
        <title>Complete genome of Marinobacter psychrophilus strain 20041T isolated from sea-ice of the Canadian Basin.</title>
        <authorList>
            <person name="Song L."/>
            <person name="Ren L."/>
            <person name="Yu Y."/>
            <person name="Wang X."/>
        </authorList>
    </citation>
    <scope>NUCLEOTIDE SEQUENCE [LARGE SCALE GENOMIC DNA]</scope>
    <source>
        <strain evidence="8 9">20041</strain>
    </source>
</reference>
<comment type="subcellular location">
    <subcellularLocation>
        <location evidence="1">Cell membrane</location>
        <topology evidence="1">Multi-pass membrane protein</topology>
    </subcellularLocation>
</comment>
<organism evidence="8 9">
    <name type="scientific">Marinobacter psychrophilus</name>
    <dbReference type="NCBI Taxonomy" id="330734"/>
    <lineage>
        <taxon>Bacteria</taxon>
        <taxon>Pseudomonadati</taxon>
        <taxon>Pseudomonadota</taxon>
        <taxon>Gammaproteobacteria</taxon>
        <taxon>Pseudomonadales</taxon>
        <taxon>Marinobacteraceae</taxon>
        <taxon>Marinobacter</taxon>
    </lineage>
</organism>
<evidence type="ECO:0000256" key="4">
    <source>
        <dbReference type="ARBA" id="ARBA00022989"/>
    </source>
</evidence>
<feature type="transmembrane region" description="Helical" evidence="6">
    <location>
        <begin position="55"/>
        <end position="74"/>
    </location>
</feature>
<dbReference type="InterPro" id="IPR025383">
    <property type="entry name" value="MrpA_C/MbhD"/>
</dbReference>
<keyword evidence="4 6" id="KW-1133">Transmembrane helix</keyword>
<protein>
    <recommendedName>
        <fullName evidence="7">MrpA C-terminal/MbhD domain-containing protein</fullName>
    </recommendedName>
</protein>
<evidence type="ECO:0000256" key="1">
    <source>
        <dbReference type="ARBA" id="ARBA00004651"/>
    </source>
</evidence>
<feature type="transmembrane region" description="Helical" evidence="6">
    <location>
        <begin position="6"/>
        <end position="24"/>
    </location>
</feature>
<dbReference type="AlphaFoldDB" id="A0A0H4I0X7"/>
<gene>
    <name evidence="8" type="ORF">ABA45_09350</name>
</gene>
<sequence length="100" mass="10468">MEFNIFIDGCLVIGILILACLCLATKSLFTAIVLFVSLGLLIAIAWVRLNAPDLAIAEAAIGAGLTGAFLLATWRRLRVAPANDDANAPKKSGGDNVQNS</sequence>
<dbReference type="EMBL" id="CP011494">
    <property type="protein sequence ID" value="AKO52589.1"/>
    <property type="molecule type" value="Genomic_DNA"/>
</dbReference>
<evidence type="ECO:0000313" key="9">
    <source>
        <dbReference type="Proteomes" id="UP000036406"/>
    </source>
</evidence>
<evidence type="ECO:0000256" key="5">
    <source>
        <dbReference type="ARBA" id="ARBA00023136"/>
    </source>
</evidence>
<evidence type="ECO:0000313" key="8">
    <source>
        <dbReference type="EMBL" id="AKO52589.1"/>
    </source>
</evidence>
<name>A0A0H4I0X7_9GAMM</name>
<proteinExistence type="predicted"/>